<name>A0A2P5DDG5_PARAD</name>
<protein>
    <submittedName>
        <fullName evidence="2">Uncharacterized protein</fullName>
    </submittedName>
</protein>
<feature type="region of interest" description="Disordered" evidence="1">
    <location>
        <begin position="74"/>
        <end position="107"/>
    </location>
</feature>
<sequence length="107" mass="12040">MLEYLRKVALARAKIDTGTKVDIILGSSIIDMFSDFKVNYNMHKMNISTPCLMNELHGAKQILLKKKGTVNLTESTSKPKFDGKNKKKKINKKTLRGSNKLSLKKDG</sequence>
<dbReference type="Proteomes" id="UP000237105">
    <property type="component" value="Unassembled WGS sequence"/>
</dbReference>
<proteinExistence type="predicted"/>
<keyword evidence="3" id="KW-1185">Reference proteome</keyword>
<evidence type="ECO:0000313" key="3">
    <source>
        <dbReference type="Proteomes" id="UP000237105"/>
    </source>
</evidence>
<organism evidence="2 3">
    <name type="scientific">Parasponia andersonii</name>
    <name type="common">Sponia andersonii</name>
    <dbReference type="NCBI Taxonomy" id="3476"/>
    <lineage>
        <taxon>Eukaryota</taxon>
        <taxon>Viridiplantae</taxon>
        <taxon>Streptophyta</taxon>
        <taxon>Embryophyta</taxon>
        <taxon>Tracheophyta</taxon>
        <taxon>Spermatophyta</taxon>
        <taxon>Magnoliopsida</taxon>
        <taxon>eudicotyledons</taxon>
        <taxon>Gunneridae</taxon>
        <taxon>Pentapetalae</taxon>
        <taxon>rosids</taxon>
        <taxon>fabids</taxon>
        <taxon>Rosales</taxon>
        <taxon>Cannabaceae</taxon>
        <taxon>Parasponia</taxon>
    </lineage>
</organism>
<comment type="caution">
    <text evidence="2">The sequence shown here is derived from an EMBL/GenBank/DDBJ whole genome shotgun (WGS) entry which is preliminary data.</text>
</comment>
<evidence type="ECO:0000313" key="2">
    <source>
        <dbReference type="EMBL" id="PON71345.1"/>
    </source>
</evidence>
<reference evidence="3" key="1">
    <citation type="submission" date="2016-06" db="EMBL/GenBank/DDBJ databases">
        <title>Parallel loss of symbiosis genes in relatives of nitrogen-fixing non-legume Parasponia.</title>
        <authorList>
            <person name="Van Velzen R."/>
            <person name="Holmer R."/>
            <person name="Bu F."/>
            <person name="Rutten L."/>
            <person name="Van Zeijl A."/>
            <person name="Liu W."/>
            <person name="Santuari L."/>
            <person name="Cao Q."/>
            <person name="Sharma T."/>
            <person name="Shen D."/>
            <person name="Roswanjaya Y."/>
            <person name="Wardhani T."/>
            <person name="Kalhor M.S."/>
            <person name="Jansen J."/>
            <person name="Van den Hoogen J."/>
            <person name="Gungor B."/>
            <person name="Hartog M."/>
            <person name="Hontelez J."/>
            <person name="Verver J."/>
            <person name="Yang W.-C."/>
            <person name="Schijlen E."/>
            <person name="Repin R."/>
            <person name="Schilthuizen M."/>
            <person name="Schranz E."/>
            <person name="Heidstra R."/>
            <person name="Miyata K."/>
            <person name="Fedorova E."/>
            <person name="Kohlen W."/>
            <person name="Bisseling T."/>
            <person name="Smit S."/>
            <person name="Geurts R."/>
        </authorList>
    </citation>
    <scope>NUCLEOTIDE SEQUENCE [LARGE SCALE GENOMIC DNA]</scope>
    <source>
        <strain evidence="3">cv. WU1-14</strain>
    </source>
</reference>
<gene>
    <name evidence="2" type="ORF">PanWU01x14_074850</name>
</gene>
<dbReference type="OrthoDB" id="904370at2759"/>
<feature type="compositionally biased region" description="Basic residues" evidence="1">
    <location>
        <begin position="85"/>
        <end position="95"/>
    </location>
</feature>
<dbReference type="EMBL" id="JXTB01000045">
    <property type="protein sequence ID" value="PON71345.1"/>
    <property type="molecule type" value="Genomic_DNA"/>
</dbReference>
<evidence type="ECO:0000256" key="1">
    <source>
        <dbReference type="SAM" id="MobiDB-lite"/>
    </source>
</evidence>
<dbReference type="AlphaFoldDB" id="A0A2P5DDG5"/>
<accession>A0A2P5DDG5</accession>